<reference evidence="1" key="1">
    <citation type="submission" date="2021-05" db="EMBL/GenBank/DDBJ databases">
        <authorList>
            <person name="Pan Q."/>
            <person name="Jouanno E."/>
            <person name="Zahm M."/>
            <person name="Klopp C."/>
            <person name="Cabau C."/>
            <person name="Louis A."/>
            <person name="Berthelot C."/>
            <person name="Parey E."/>
            <person name="Roest Crollius H."/>
            <person name="Montfort J."/>
            <person name="Robinson-Rechavi M."/>
            <person name="Bouchez O."/>
            <person name="Lampietro C."/>
            <person name="Lopez Roques C."/>
            <person name="Donnadieu C."/>
            <person name="Postlethwait J."/>
            <person name="Bobe J."/>
            <person name="Dillon D."/>
            <person name="Chandos A."/>
            <person name="von Hippel F."/>
            <person name="Guiguen Y."/>
        </authorList>
    </citation>
    <scope>NUCLEOTIDE SEQUENCE</scope>
    <source>
        <strain evidence="1">YG-Jan2019</strain>
    </source>
</reference>
<accession>A0ACC2HDW7</accession>
<comment type="caution">
    <text evidence="1">The sequence shown here is derived from an EMBL/GenBank/DDBJ whole genome shotgun (WGS) entry which is preliminary data.</text>
</comment>
<keyword evidence="2" id="KW-1185">Reference proteome</keyword>
<evidence type="ECO:0000313" key="2">
    <source>
        <dbReference type="Proteomes" id="UP001157502"/>
    </source>
</evidence>
<dbReference type="Proteomes" id="UP001157502">
    <property type="component" value="Chromosome 3"/>
</dbReference>
<protein>
    <submittedName>
        <fullName evidence="1">Uncharacterized protein</fullName>
    </submittedName>
</protein>
<name>A0ACC2HDW7_DALPE</name>
<organism evidence="1 2">
    <name type="scientific">Dallia pectoralis</name>
    <name type="common">Alaska blackfish</name>
    <dbReference type="NCBI Taxonomy" id="75939"/>
    <lineage>
        <taxon>Eukaryota</taxon>
        <taxon>Metazoa</taxon>
        <taxon>Chordata</taxon>
        <taxon>Craniata</taxon>
        <taxon>Vertebrata</taxon>
        <taxon>Euteleostomi</taxon>
        <taxon>Actinopterygii</taxon>
        <taxon>Neopterygii</taxon>
        <taxon>Teleostei</taxon>
        <taxon>Protacanthopterygii</taxon>
        <taxon>Esociformes</taxon>
        <taxon>Umbridae</taxon>
        <taxon>Dallia</taxon>
    </lineage>
</organism>
<gene>
    <name evidence="1" type="ORF">DPEC_G00032090</name>
</gene>
<sequence>MTTHWTLSWSLADRDLMPTFPQQERILAEEKLRTYSDRLGPKNAQPAESRRRGREGTKRRSEEGQGGLEEWVEELCPGGLLEGHCLRVQLAHHNLSAFQPSCSGDLRGFDVHYEQKVKRRLWSSERTRPGSQLQYLWSENNDSSI</sequence>
<proteinExistence type="predicted"/>
<evidence type="ECO:0000313" key="1">
    <source>
        <dbReference type="EMBL" id="KAJ8013658.1"/>
    </source>
</evidence>
<dbReference type="EMBL" id="CM055730">
    <property type="protein sequence ID" value="KAJ8013658.1"/>
    <property type="molecule type" value="Genomic_DNA"/>
</dbReference>